<dbReference type="InterPro" id="IPR039574">
    <property type="entry name" value="OGFr"/>
</dbReference>
<evidence type="ECO:0000259" key="3">
    <source>
        <dbReference type="Pfam" id="PF04664"/>
    </source>
</evidence>
<keyword evidence="5" id="KW-1185">Reference proteome</keyword>
<dbReference type="PANTHER" id="PTHR14015:SF2">
    <property type="entry name" value="OPIOID GROWTH FACTOR RECEPTOR (OGFR) CONSERVED DOMAIN-CONTAINING PROTEIN"/>
    <property type="match status" value="1"/>
</dbReference>
<proteinExistence type="inferred from homology"/>
<dbReference type="Proteomes" id="UP001396898">
    <property type="component" value="Unassembled WGS sequence"/>
</dbReference>
<dbReference type="EMBL" id="JAQQWI010000010">
    <property type="protein sequence ID" value="KAK8018534.1"/>
    <property type="molecule type" value="Genomic_DNA"/>
</dbReference>
<accession>A0ABR1RU97</accession>
<evidence type="ECO:0000256" key="1">
    <source>
        <dbReference type="ARBA" id="ARBA00010365"/>
    </source>
</evidence>
<dbReference type="PANTHER" id="PTHR14015">
    <property type="entry name" value="OPIOID GROWTH FACTOR RECEPTOR OGFR ZETA-TYPE OPIOID RECEPTOR"/>
    <property type="match status" value="1"/>
</dbReference>
<name>A0ABR1RU97_9PEZI</name>
<gene>
    <name evidence="4" type="ORF">PG991_007724</name>
</gene>
<comment type="caution">
    <text evidence="4">The sequence shown here is derived from an EMBL/GenBank/DDBJ whole genome shotgun (WGS) entry which is preliminary data.</text>
</comment>
<evidence type="ECO:0000313" key="4">
    <source>
        <dbReference type="EMBL" id="KAK8018534.1"/>
    </source>
</evidence>
<dbReference type="Pfam" id="PF04664">
    <property type="entry name" value="OGFr_N"/>
    <property type="match status" value="1"/>
</dbReference>
<sequence length="233" mass="26623">MSQQRPTKPAMQCLVDFYDPATKGQDVGGRTLDQILAWRDTRLESQHDFIQILFPLPEGSIVNQLAPVVDEETFLYLRQDSTGFKRTMRRALTRMLAFYGFDIAWDQDAAGNWAVAVTAKPGAEDESFPRWVRPMDHNHLRISRILRSLRVLGLGDEARAFFRALAWVVDTYGRIGAGSMKFWKRAVELPLHIAPDGTEVDWLEKYGEKKETDKTKTEKKDEEPPAAEPEKKA</sequence>
<organism evidence="4 5">
    <name type="scientific">Apiospora marii</name>
    <dbReference type="NCBI Taxonomy" id="335849"/>
    <lineage>
        <taxon>Eukaryota</taxon>
        <taxon>Fungi</taxon>
        <taxon>Dikarya</taxon>
        <taxon>Ascomycota</taxon>
        <taxon>Pezizomycotina</taxon>
        <taxon>Sordariomycetes</taxon>
        <taxon>Xylariomycetidae</taxon>
        <taxon>Amphisphaeriales</taxon>
        <taxon>Apiosporaceae</taxon>
        <taxon>Apiospora</taxon>
    </lineage>
</organism>
<evidence type="ECO:0000256" key="2">
    <source>
        <dbReference type="SAM" id="MobiDB-lite"/>
    </source>
</evidence>
<feature type="region of interest" description="Disordered" evidence="2">
    <location>
        <begin position="205"/>
        <end position="233"/>
    </location>
</feature>
<feature type="domain" description="Opioid growth factor receptor (OGFr) conserved" evidence="3">
    <location>
        <begin position="41"/>
        <end position="157"/>
    </location>
</feature>
<evidence type="ECO:0000313" key="5">
    <source>
        <dbReference type="Proteomes" id="UP001396898"/>
    </source>
</evidence>
<protein>
    <recommendedName>
        <fullName evidence="3">Opioid growth factor receptor (OGFr) conserved domain-containing protein</fullName>
    </recommendedName>
</protein>
<reference evidence="4 5" key="1">
    <citation type="submission" date="2023-01" db="EMBL/GenBank/DDBJ databases">
        <title>Analysis of 21 Apiospora genomes using comparative genomics revels a genus with tremendous synthesis potential of carbohydrate active enzymes and secondary metabolites.</title>
        <authorList>
            <person name="Sorensen T."/>
        </authorList>
    </citation>
    <scope>NUCLEOTIDE SEQUENCE [LARGE SCALE GENOMIC DNA]</scope>
    <source>
        <strain evidence="4 5">CBS 20057</strain>
    </source>
</reference>
<comment type="similarity">
    <text evidence="1">Belongs to the opioid growth factor receptor family.</text>
</comment>
<dbReference type="InterPro" id="IPR006757">
    <property type="entry name" value="OGF_rcpt"/>
</dbReference>